<dbReference type="AlphaFoldDB" id="A0A392SUJ6"/>
<evidence type="ECO:0000313" key="2">
    <source>
        <dbReference type="Proteomes" id="UP000265520"/>
    </source>
</evidence>
<organism evidence="1 2">
    <name type="scientific">Trifolium medium</name>
    <dbReference type="NCBI Taxonomy" id="97028"/>
    <lineage>
        <taxon>Eukaryota</taxon>
        <taxon>Viridiplantae</taxon>
        <taxon>Streptophyta</taxon>
        <taxon>Embryophyta</taxon>
        <taxon>Tracheophyta</taxon>
        <taxon>Spermatophyta</taxon>
        <taxon>Magnoliopsida</taxon>
        <taxon>eudicotyledons</taxon>
        <taxon>Gunneridae</taxon>
        <taxon>Pentapetalae</taxon>
        <taxon>rosids</taxon>
        <taxon>fabids</taxon>
        <taxon>Fabales</taxon>
        <taxon>Fabaceae</taxon>
        <taxon>Papilionoideae</taxon>
        <taxon>50 kb inversion clade</taxon>
        <taxon>NPAAA clade</taxon>
        <taxon>Hologalegina</taxon>
        <taxon>IRL clade</taxon>
        <taxon>Trifolieae</taxon>
        <taxon>Trifolium</taxon>
    </lineage>
</organism>
<proteinExistence type="predicted"/>
<dbReference type="Gene3D" id="1.10.510.10">
    <property type="entry name" value="Transferase(Phosphotransferase) domain 1"/>
    <property type="match status" value="1"/>
</dbReference>
<comment type="caution">
    <text evidence="1">The sequence shown here is derived from an EMBL/GenBank/DDBJ whole genome shotgun (WGS) entry which is preliminary data.</text>
</comment>
<evidence type="ECO:0000313" key="1">
    <source>
        <dbReference type="EMBL" id="MCI51725.1"/>
    </source>
</evidence>
<keyword evidence="1" id="KW-0808">Transferase</keyword>
<dbReference type="EMBL" id="LXQA010436416">
    <property type="protein sequence ID" value="MCI51725.1"/>
    <property type="molecule type" value="Genomic_DNA"/>
</dbReference>
<dbReference type="GO" id="GO:0016301">
    <property type="term" value="F:kinase activity"/>
    <property type="evidence" value="ECO:0007669"/>
    <property type="project" value="UniProtKB-KW"/>
</dbReference>
<keyword evidence="1" id="KW-0418">Kinase</keyword>
<keyword evidence="2" id="KW-1185">Reference proteome</keyword>
<name>A0A392SUJ6_9FABA</name>
<sequence length="83" mass="9509">MLNEENKQEIKEVAVLAAKCLRLRGEERPSMKEVAMELEGMMLMDKHSWINEDLNVEESRYLLHQSSSSIYELGDSSKHGDIG</sequence>
<accession>A0A392SUJ6</accession>
<protein>
    <submittedName>
        <fullName evidence="1">Wall-associated receptor kinase 5-like</fullName>
    </submittedName>
</protein>
<reference evidence="1 2" key="1">
    <citation type="journal article" date="2018" name="Front. Plant Sci.">
        <title>Red Clover (Trifolium pratense) and Zigzag Clover (T. medium) - A Picture of Genomic Similarities and Differences.</title>
        <authorList>
            <person name="Dluhosova J."/>
            <person name="Istvanek J."/>
            <person name="Nedelnik J."/>
            <person name="Repkova J."/>
        </authorList>
    </citation>
    <scope>NUCLEOTIDE SEQUENCE [LARGE SCALE GENOMIC DNA]</scope>
    <source>
        <strain evidence="2">cv. 10/8</strain>
        <tissue evidence="1">Leaf</tissue>
    </source>
</reference>
<feature type="non-terminal residue" evidence="1">
    <location>
        <position position="83"/>
    </location>
</feature>
<dbReference type="Proteomes" id="UP000265520">
    <property type="component" value="Unassembled WGS sequence"/>
</dbReference>
<keyword evidence="1" id="KW-0675">Receptor</keyword>